<dbReference type="InterPro" id="IPR040976">
    <property type="entry name" value="Pkinase_fungal"/>
</dbReference>
<dbReference type="PANTHER" id="PTHR38248:SF2">
    <property type="entry name" value="FUNK1 11"/>
    <property type="match status" value="1"/>
</dbReference>
<dbReference type="OrthoDB" id="2797568at2759"/>
<dbReference type="GO" id="GO:0004672">
    <property type="term" value="F:protein kinase activity"/>
    <property type="evidence" value="ECO:0007669"/>
    <property type="project" value="InterPro"/>
</dbReference>
<dbReference type="PROSITE" id="PS00109">
    <property type="entry name" value="PROTEIN_KINASE_TYR"/>
    <property type="match status" value="1"/>
</dbReference>
<feature type="compositionally biased region" description="Polar residues" evidence="1">
    <location>
        <begin position="35"/>
        <end position="49"/>
    </location>
</feature>
<organism evidence="3 4">
    <name type="scientific">Jaapia argillacea MUCL 33604</name>
    <dbReference type="NCBI Taxonomy" id="933084"/>
    <lineage>
        <taxon>Eukaryota</taxon>
        <taxon>Fungi</taxon>
        <taxon>Dikarya</taxon>
        <taxon>Basidiomycota</taxon>
        <taxon>Agaricomycotina</taxon>
        <taxon>Agaricomycetes</taxon>
        <taxon>Agaricomycetidae</taxon>
        <taxon>Jaapiales</taxon>
        <taxon>Jaapiaceae</taxon>
        <taxon>Jaapia</taxon>
    </lineage>
</organism>
<protein>
    <recommendedName>
        <fullName evidence="2">Fungal-type protein kinase domain-containing protein</fullName>
    </recommendedName>
</protein>
<dbReference type="Proteomes" id="UP000027265">
    <property type="component" value="Unassembled WGS sequence"/>
</dbReference>
<feature type="compositionally biased region" description="Pro residues" evidence="1">
    <location>
        <begin position="10"/>
        <end position="24"/>
    </location>
</feature>
<accession>A0A067PBM7</accession>
<dbReference type="Pfam" id="PF17667">
    <property type="entry name" value="Pkinase_fungal"/>
    <property type="match status" value="1"/>
</dbReference>
<evidence type="ECO:0000313" key="4">
    <source>
        <dbReference type="Proteomes" id="UP000027265"/>
    </source>
</evidence>
<dbReference type="EMBL" id="KL197750">
    <property type="protein sequence ID" value="KDQ51245.1"/>
    <property type="molecule type" value="Genomic_DNA"/>
</dbReference>
<dbReference type="HOGENOM" id="CLU_014053_0_0_1"/>
<gene>
    <name evidence="3" type="ORF">JAAARDRAFT_211210</name>
</gene>
<evidence type="ECO:0000256" key="1">
    <source>
        <dbReference type="SAM" id="MobiDB-lite"/>
    </source>
</evidence>
<feature type="region of interest" description="Disordered" evidence="1">
    <location>
        <begin position="693"/>
        <end position="759"/>
    </location>
</feature>
<feature type="region of interest" description="Disordered" evidence="1">
    <location>
        <begin position="1"/>
        <end position="63"/>
    </location>
</feature>
<feature type="domain" description="Fungal-type protein kinase" evidence="2">
    <location>
        <begin position="204"/>
        <end position="559"/>
    </location>
</feature>
<dbReference type="Gene3D" id="1.10.510.10">
    <property type="entry name" value="Transferase(Phosphotransferase) domain 1"/>
    <property type="match status" value="1"/>
</dbReference>
<dbReference type="PANTHER" id="PTHR38248">
    <property type="entry name" value="FUNK1 6"/>
    <property type="match status" value="1"/>
</dbReference>
<sequence length="759" mass="84215">MSSHSDTLPPLSPLSSLPPSPPLSTVPTLPILAHTTYQSETQNSSQLPATSVDGRDLGNDDDPSFIGPVGLEDFFSGCFPTVHKPFAGKQPPRRFAAQLKRVFSAKLISSNTEETLMCDALVRATTKACSLMIDKGESSSMSIRNCSGRTAKQDGKETAMDIAIFPEDAPENTPWFSADVFIKVRQDAKDDPFVSLQDRDIRYETTVQFYDYALHMTKAKPRCFVFGIGIFGHFCRFFCWDRSASVVSERFNYITDPEILADFLVRLDRVGQEGRGVDVTASLPVTAAAEVKLVQDACKEAVRRGLVDHLPDVTAATRILVPTTTGSEEEEVFLSVGSPIFNSQDLFGPGTRTWLAIRAGSDDLQFVVLKDAWREEGWRSEGAIYDEIYGREEGCPGTGTFAFGVARMDRDVELGNDVDDSRRQTRVPDLHKGKYIKRTHHRAILLSVGIPLHRFSSTRQLIEAIRDAIIGHKNMVEAGVIHRDISTNNILISADPKDEQGAKGFIIDPEFSFSKTDRPEEGCGLTGTFQFISINRLMNPDAEHKVWHDLESYYWVTLYSILRHTPTNQSPDILSTVFDEGYERKLAFVVECCLAESPSVVEVKGHIPLTKLLRDLVMLVRSHYASQGFIASVSDSNISPLDRLTHTNVLKAFETALNSQGWPSHDAVVTLSFESFPPQSKQVVGTVRQDLQQRNDQPRISQKMLVAGDGGNCPSTPQTRRRSKRKVVEVEGENIPPSASERTGNSKTSGNALKRRKLI</sequence>
<evidence type="ECO:0000259" key="2">
    <source>
        <dbReference type="Pfam" id="PF17667"/>
    </source>
</evidence>
<keyword evidence="4" id="KW-1185">Reference proteome</keyword>
<name>A0A067PBM7_9AGAM</name>
<dbReference type="InParanoid" id="A0A067PBM7"/>
<dbReference type="SUPFAM" id="SSF56112">
    <property type="entry name" value="Protein kinase-like (PK-like)"/>
    <property type="match status" value="1"/>
</dbReference>
<dbReference type="InterPro" id="IPR008266">
    <property type="entry name" value="Tyr_kinase_AS"/>
</dbReference>
<feature type="compositionally biased region" description="Polar residues" evidence="1">
    <location>
        <begin position="740"/>
        <end position="751"/>
    </location>
</feature>
<dbReference type="InterPro" id="IPR011009">
    <property type="entry name" value="Kinase-like_dom_sf"/>
</dbReference>
<evidence type="ECO:0000313" key="3">
    <source>
        <dbReference type="EMBL" id="KDQ51245.1"/>
    </source>
</evidence>
<dbReference type="STRING" id="933084.A0A067PBM7"/>
<proteinExistence type="predicted"/>
<reference evidence="4" key="1">
    <citation type="journal article" date="2014" name="Proc. Natl. Acad. Sci. U.S.A.">
        <title>Extensive sampling of basidiomycete genomes demonstrates inadequacy of the white-rot/brown-rot paradigm for wood decay fungi.</title>
        <authorList>
            <person name="Riley R."/>
            <person name="Salamov A.A."/>
            <person name="Brown D.W."/>
            <person name="Nagy L.G."/>
            <person name="Floudas D."/>
            <person name="Held B.W."/>
            <person name="Levasseur A."/>
            <person name="Lombard V."/>
            <person name="Morin E."/>
            <person name="Otillar R."/>
            <person name="Lindquist E.A."/>
            <person name="Sun H."/>
            <person name="LaButti K.M."/>
            <person name="Schmutz J."/>
            <person name="Jabbour D."/>
            <person name="Luo H."/>
            <person name="Baker S.E."/>
            <person name="Pisabarro A.G."/>
            <person name="Walton J.D."/>
            <person name="Blanchette R.A."/>
            <person name="Henrissat B."/>
            <person name="Martin F."/>
            <person name="Cullen D."/>
            <person name="Hibbett D.S."/>
            <person name="Grigoriev I.V."/>
        </authorList>
    </citation>
    <scope>NUCLEOTIDE SEQUENCE [LARGE SCALE GENOMIC DNA]</scope>
    <source>
        <strain evidence="4">MUCL 33604</strain>
    </source>
</reference>
<dbReference type="AlphaFoldDB" id="A0A067PBM7"/>